<evidence type="ECO:0000313" key="1">
    <source>
        <dbReference type="EMBL" id="KAI4860780.1"/>
    </source>
</evidence>
<reference evidence="1 2" key="1">
    <citation type="journal article" date="2022" name="New Phytol.">
        <title>Ecological generalism drives hyperdiversity of secondary metabolite gene clusters in xylarialean endophytes.</title>
        <authorList>
            <person name="Franco M.E.E."/>
            <person name="Wisecaver J.H."/>
            <person name="Arnold A.E."/>
            <person name="Ju Y.M."/>
            <person name="Slot J.C."/>
            <person name="Ahrendt S."/>
            <person name="Moore L.P."/>
            <person name="Eastman K.E."/>
            <person name="Scott K."/>
            <person name="Konkel Z."/>
            <person name="Mondo S.J."/>
            <person name="Kuo A."/>
            <person name="Hayes R.D."/>
            <person name="Haridas S."/>
            <person name="Andreopoulos B."/>
            <person name="Riley R."/>
            <person name="LaButti K."/>
            <person name="Pangilinan J."/>
            <person name="Lipzen A."/>
            <person name="Amirebrahimi M."/>
            <person name="Yan J."/>
            <person name="Adam C."/>
            <person name="Keymanesh K."/>
            <person name="Ng V."/>
            <person name="Louie K."/>
            <person name="Northen T."/>
            <person name="Drula E."/>
            <person name="Henrissat B."/>
            <person name="Hsieh H.M."/>
            <person name="Youens-Clark K."/>
            <person name="Lutzoni F."/>
            <person name="Miadlikowska J."/>
            <person name="Eastwood D.C."/>
            <person name="Hamelin R.C."/>
            <person name="Grigoriev I.V."/>
            <person name="U'Ren J.M."/>
        </authorList>
    </citation>
    <scope>NUCLEOTIDE SEQUENCE [LARGE SCALE GENOMIC DNA]</scope>
    <source>
        <strain evidence="1 2">CBS 119005</strain>
    </source>
</reference>
<proteinExistence type="predicted"/>
<comment type="caution">
    <text evidence="1">The sequence shown here is derived from an EMBL/GenBank/DDBJ whole genome shotgun (WGS) entry which is preliminary data.</text>
</comment>
<organism evidence="1 2">
    <name type="scientific">Hypoxylon rubiginosum</name>
    <dbReference type="NCBI Taxonomy" id="110542"/>
    <lineage>
        <taxon>Eukaryota</taxon>
        <taxon>Fungi</taxon>
        <taxon>Dikarya</taxon>
        <taxon>Ascomycota</taxon>
        <taxon>Pezizomycotina</taxon>
        <taxon>Sordariomycetes</taxon>
        <taxon>Xylariomycetidae</taxon>
        <taxon>Xylariales</taxon>
        <taxon>Hypoxylaceae</taxon>
        <taxon>Hypoxylon</taxon>
    </lineage>
</organism>
<sequence>MGLVDYSDSESDSEPVAQPAPAPAPAPAATTASGKKPFQKIIDRSQPGKIRVSLPQTSGPSKATDGDEDRPLAKRARVAGGGGAFSGFNSFLPPPKNIRKPTTAAAASGSGKAAPRPGINLKTGAAPGFSREADEDGEGGGAHDETRTSGGDVEPPAKQPSIPAEQKPADEVKLVGKPLMFRPLSVSRKPGKKNAAKSAAVSKAVPAPAPQTSETSKAKREAETTTAGPPPPKKQRISLFSIPNNDEPADAAEDPAPSSNNGVYEPMFGSNEEPDEFAAYDQQYTSTSTSAPPNPTAHTTTTTTTSSSLDAVATSMNLSASARRELFGRSGAPSSASARQNVITFDTTKEYAHNEALRASGEANQQPAFNPLRALAPGKHSLRQLVTQAQSHREALEDSFAQGKSHRGEAGARYGWR</sequence>
<gene>
    <name evidence="1" type="ORF">F4820DRAFT_435839</name>
</gene>
<name>A0ACB9YPT4_9PEZI</name>
<accession>A0ACB9YPT4</accession>
<protein>
    <submittedName>
        <fullName evidence="1">Mitotic checkpoint regulator, MAD2B-interacting-domain-containing protein</fullName>
    </submittedName>
</protein>
<evidence type="ECO:0000313" key="2">
    <source>
        <dbReference type="Proteomes" id="UP001497700"/>
    </source>
</evidence>
<keyword evidence="2" id="KW-1185">Reference proteome</keyword>
<dbReference type="Proteomes" id="UP001497700">
    <property type="component" value="Unassembled WGS sequence"/>
</dbReference>
<dbReference type="EMBL" id="MU393573">
    <property type="protein sequence ID" value="KAI4860780.1"/>
    <property type="molecule type" value="Genomic_DNA"/>
</dbReference>